<dbReference type="Proteomes" id="UP001211907">
    <property type="component" value="Unassembled WGS sequence"/>
</dbReference>
<reference evidence="2" key="1">
    <citation type="submission" date="2020-05" db="EMBL/GenBank/DDBJ databases">
        <title>Phylogenomic resolution of chytrid fungi.</title>
        <authorList>
            <person name="Stajich J.E."/>
            <person name="Amses K."/>
            <person name="Simmons R."/>
            <person name="Seto K."/>
            <person name="Myers J."/>
            <person name="Bonds A."/>
            <person name="Quandt C.A."/>
            <person name="Barry K."/>
            <person name="Liu P."/>
            <person name="Grigoriev I."/>
            <person name="Longcore J.E."/>
            <person name="James T.Y."/>
        </authorList>
    </citation>
    <scope>NUCLEOTIDE SEQUENCE</scope>
    <source>
        <strain evidence="2">JEL0513</strain>
    </source>
</reference>
<dbReference type="EMBL" id="JADGJH010000748">
    <property type="protein sequence ID" value="KAJ3123286.1"/>
    <property type="molecule type" value="Genomic_DNA"/>
</dbReference>
<name>A0AAD5XD32_9FUNG</name>
<dbReference type="SMART" id="SM00829">
    <property type="entry name" value="PKS_ER"/>
    <property type="match status" value="1"/>
</dbReference>
<dbReference type="InterPro" id="IPR036291">
    <property type="entry name" value="NAD(P)-bd_dom_sf"/>
</dbReference>
<proteinExistence type="predicted"/>
<dbReference type="Gene3D" id="3.40.50.720">
    <property type="entry name" value="NAD(P)-binding Rossmann-like Domain"/>
    <property type="match status" value="1"/>
</dbReference>
<evidence type="ECO:0000259" key="1">
    <source>
        <dbReference type="SMART" id="SM00829"/>
    </source>
</evidence>
<keyword evidence="3" id="KW-1185">Reference proteome</keyword>
<dbReference type="Gene3D" id="3.90.180.10">
    <property type="entry name" value="Medium-chain alcohol dehydrogenases, catalytic domain"/>
    <property type="match status" value="1"/>
</dbReference>
<dbReference type="GO" id="GO:0016491">
    <property type="term" value="F:oxidoreductase activity"/>
    <property type="evidence" value="ECO:0007669"/>
    <property type="project" value="InterPro"/>
</dbReference>
<dbReference type="AlphaFoldDB" id="A0AAD5XD32"/>
<feature type="domain" description="Enoyl reductase (ER)" evidence="1">
    <location>
        <begin position="78"/>
        <end position="352"/>
    </location>
</feature>
<sequence>MPAEKNLKNRVFSATKKVRDLVNSGFRISKLKSEDNPVPNSLSIFSDSGNTIQLQPNLSVSNSLRLTLTSNLRSNSPNAISNSVVASASATLLADEILVKQKLPIAPQSESLINGFKFSGTVIAVGPQVTRFASGDSVSGFTLSLPEYASSDLIVTSEFTCTIIRSDTLNWTKENQSCVVEDALAWYGLNEVARVRRGASVLVHVGVRGRRIARAVVQLARTRGCRVFCVVADAVMQEDEFFGNSGSGLANFVVARTDAPDEWKRTVNGWIARDVHVGFDVVLNCWEDLRVEFGYDFVNLFGKFIDYVQRNDLKNSTSSTYHAINLPFLVATRPTRLAQILDLVAGPTTITG</sequence>
<organism evidence="2 3">
    <name type="scientific">Physocladia obscura</name>
    <dbReference type="NCBI Taxonomy" id="109957"/>
    <lineage>
        <taxon>Eukaryota</taxon>
        <taxon>Fungi</taxon>
        <taxon>Fungi incertae sedis</taxon>
        <taxon>Chytridiomycota</taxon>
        <taxon>Chytridiomycota incertae sedis</taxon>
        <taxon>Chytridiomycetes</taxon>
        <taxon>Chytridiales</taxon>
        <taxon>Chytriomycetaceae</taxon>
        <taxon>Physocladia</taxon>
    </lineage>
</organism>
<dbReference type="PANTHER" id="PTHR11695:SF294">
    <property type="entry name" value="RETICULON-4-INTERACTING PROTEIN 1, MITOCHONDRIAL"/>
    <property type="match status" value="1"/>
</dbReference>
<evidence type="ECO:0000313" key="3">
    <source>
        <dbReference type="Proteomes" id="UP001211907"/>
    </source>
</evidence>
<dbReference type="PANTHER" id="PTHR11695">
    <property type="entry name" value="ALCOHOL DEHYDROGENASE RELATED"/>
    <property type="match status" value="1"/>
</dbReference>
<dbReference type="SUPFAM" id="SSF51735">
    <property type="entry name" value="NAD(P)-binding Rossmann-fold domains"/>
    <property type="match status" value="1"/>
</dbReference>
<dbReference type="InterPro" id="IPR020843">
    <property type="entry name" value="ER"/>
</dbReference>
<dbReference type="SUPFAM" id="SSF50129">
    <property type="entry name" value="GroES-like"/>
    <property type="match status" value="1"/>
</dbReference>
<dbReference type="InterPro" id="IPR050700">
    <property type="entry name" value="YIM1/Zinc_Alcohol_DH_Fams"/>
</dbReference>
<accession>A0AAD5XD32</accession>
<protein>
    <recommendedName>
        <fullName evidence="1">Enoyl reductase (ER) domain-containing protein</fullName>
    </recommendedName>
</protein>
<evidence type="ECO:0000313" key="2">
    <source>
        <dbReference type="EMBL" id="KAJ3123286.1"/>
    </source>
</evidence>
<dbReference type="InterPro" id="IPR011032">
    <property type="entry name" value="GroES-like_sf"/>
</dbReference>
<gene>
    <name evidence="2" type="ORF">HK100_011658</name>
</gene>
<comment type="caution">
    <text evidence="2">The sequence shown here is derived from an EMBL/GenBank/DDBJ whole genome shotgun (WGS) entry which is preliminary data.</text>
</comment>